<evidence type="ECO:0000313" key="3">
    <source>
        <dbReference type="Proteomes" id="UP000024837"/>
    </source>
</evidence>
<feature type="compositionally biased region" description="Acidic residues" evidence="1">
    <location>
        <begin position="102"/>
        <end position="134"/>
    </location>
</feature>
<protein>
    <recommendedName>
        <fullName evidence="4">Myb-like domain-containing protein</fullName>
    </recommendedName>
</protein>
<dbReference type="HOGENOM" id="CLU_356786_0_0_1"/>
<evidence type="ECO:0008006" key="4">
    <source>
        <dbReference type="Google" id="ProtNLM"/>
    </source>
</evidence>
<proteinExistence type="predicted"/>
<feature type="region of interest" description="Disordered" evidence="1">
    <location>
        <begin position="170"/>
        <end position="202"/>
    </location>
</feature>
<reference evidence="2 3" key="1">
    <citation type="submission" date="2013-05" db="EMBL/GenBank/DDBJ databases">
        <title>Drechslerella stenobrocha genome reveals carnivorous origination and mechanical trapping mechanism of predatory fungi.</title>
        <authorList>
            <person name="Liu X."/>
            <person name="Zhang W."/>
            <person name="Liu K."/>
        </authorList>
    </citation>
    <scope>NUCLEOTIDE SEQUENCE [LARGE SCALE GENOMIC DNA]</scope>
    <source>
        <strain evidence="2 3">248</strain>
    </source>
</reference>
<feature type="region of interest" description="Disordered" evidence="1">
    <location>
        <begin position="509"/>
        <end position="574"/>
    </location>
</feature>
<dbReference type="Proteomes" id="UP000024837">
    <property type="component" value="Unassembled WGS sequence"/>
</dbReference>
<dbReference type="GO" id="GO:0042790">
    <property type="term" value="P:nucleolar large rRNA transcription by RNA polymerase I"/>
    <property type="evidence" value="ECO:0007669"/>
    <property type="project" value="InterPro"/>
</dbReference>
<dbReference type="InterPro" id="IPR039601">
    <property type="entry name" value="Rrn5"/>
</dbReference>
<gene>
    <name evidence="2" type="ORF">DRE_07557</name>
</gene>
<dbReference type="PANTHER" id="PTHR28079:SF1">
    <property type="entry name" value="RNA POLYMERASE I-SPECIFIC TRANSCRIPTION INITIATION FACTOR RRN5"/>
    <property type="match status" value="1"/>
</dbReference>
<feature type="compositionally biased region" description="Low complexity" evidence="1">
    <location>
        <begin position="92"/>
        <end position="101"/>
    </location>
</feature>
<dbReference type="GO" id="GO:0001181">
    <property type="term" value="F:RNA polymerase I general transcription initiation factor activity"/>
    <property type="evidence" value="ECO:0007669"/>
    <property type="project" value="TreeGrafter"/>
</dbReference>
<feature type="compositionally biased region" description="Acidic residues" evidence="1">
    <location>
        <begin position="745"/>
        <end position="768"/>
    </location>
</feature>
<organism evidence="2 3">
    <name type="scientific">Drechslerella stenobrocha 248</name>
    <dbReference type="NCBI Taxonomy" id="1043628"/>
    <lineage>
        <taxon>Eukaryota</taxon>
        <taxon>Fungi</taxon>
        <taxon>Dikarya</taxon>
        <taxon>Ascomycota</taxon>
        <taxon>Pezizomycotina</taxon>
        <taxon>Orbiliomycetes</taxon>
        <taxon>Orbiliales</taxon>
        <taxon>Orbiliaceae</taxon>
        <taxon>Drechslerella</taxon>
    </lineage>
</organism>
<dbReference type="GO" id="GO:0000500">
    <property type="term" value="C:RNA polymerase I upstream activating factor complex"/>
    <property type="evidence" value="ECO:0007669"/>
    <property type="project" value="InterPro"/>
</dbReference>
<feature type="compositionally biased region" description="Low complexity" evidence="1">
    <location>
        <begin position="31"/>
        <end position="43"/>
    </location>
</feature>
<sequence length="768" mass="86208">MAGSSASDGLAGQGQVRAARGSLGVVGGMARGSAGRGRLATGRSGKRAVVVMAGKRPAEATSSSESSSGGDTDTGTPVRSRVKRVRVDASDDSGGISGSETDSLEDEVEELEQLEEQEDEVEELEEELDTELEDNDRPRRKFYFESSSESSSDEEDEPTALLTMLRQKEAANAARRQQRAAKRAGLAVDEETKKGTRGGARPLVNDPYRELLNEAINDARTRVVYPDCDLPASLIGEVFWAATEKERFFRALPRVGRHNAVALSQAVGTKSAIEVQGYLHLLQTELDKRLEQQHGFRRHVLMMMEDIPAAVEVSEECERALEAEADRTAGYMSKLEEKARDGAASGEVDFVNMEIARGTLVTKADEKSGDWPLIQPWNWVVLAERIFMASQNGKVADRPAVQKRTLEDMCTLITSVTRRLVHISLFQAHSRLRDTSRYRDRPKEVVLRDAAAAIKMLRMPTTSEEYWRHLPRRFQLRVLDDTKGRLEPMSYDEVEEDLKVFEDVKFYRNQDGNDSKSTQKTNEGFESGGGWETEEEEEGHGFESGYSRDGSSDQPSEDSDADGGRAPGKKSKTSRYLDMSVDMLSYLPEPPVQPLRSAQVRDILNELTFIDEDESYLNAVDRLHSLREERKLWKVLGGWQERKTAINAEIKEARGSIPPEPELAAWRRLEKWKRNEWRDSAGQMIPIWEQRYYRRLWERERLIRIKGHERVRYTKQKKGAENDSEEGDGDKDLAEGSVSNLGPSGDDDEGTEEDSIEEGSSEEESASE</sequence>
<evidence type="ECO:0000256" key="1">
    <source>
        <dbReference type="SAM" id="MobiDB-lite"/>
    </source>
</evidence>
<keyword evidence="3" id="KW-1185">Reference proteome</keyword>
<evidence type="ECO:0000313" key="2">
    <source>
        <dbReference type="EMBL" id="EWC43478.1"/>
    </source>
</evidence>
<dbReference type="GO" id="GO:0006361">
    <property type="term" value="P:transcription initiation at RNA polymerase I promoter"/>
    <property type="evidence" value="ECO:0007669"/>
    <property type="project" value="TreeGrafter"/>
</dbReference>
<dbReference type="OrthoDB" id="2240312at2759"/>
<feature type="region of interest" description="Disordered" evidence="1">
    <location>
        <begin position="715"/>
        <end position="768"/>
    </location>
</feature>
<feature type="compositionally biased region" description="Low complexity" evidence="1">
    <location>
        <begin position="59"/>
        <end position="76"/>
    </location>
</feature>
<dbReference type="GO" id="GO:0000182">
    <property type="term" value="F:rDNA binding"/>
    <property type="evidence" value="ECO:0007669"/>
    <property type="project" value="TreeGrafter"/>
</dbReference>
<accession>W7HUE4</accession>
<dbReference type="PANTHER" id="PTHR28079">
    <property type="entry name" value="RNA POLYMERASE I-SPECIFIC TRANSCRIPTION INITIATION FACTOR RRN5"/>
    <property type="match status" value="1"/>
</dbReference>
<dbReference type="AlphaFoldDB" id="W7HUE4"/>
<feature type="region of interest" description="Disordered" evidence="1">
    <location>
        <begin position="22"/>
        <end position="158"/>
    </location>
</feature>
<name>W7HUE4_9PEZI</name>
<dbReference type="EMBL" id="KI966461">
    <property type="protein sequence ID" value="EWC43478.1"/>
    <property type="molecule type" value="Genomic_DNA"/>
</dbReference>